<keyword evidence="1" id="KW-0472">Membrane</keyword>
<name>A0A0C2BU92_9BILA</name>
<keyword evidence="1" id="KW-0812">Transmembrane</keyword>
<protein>
    <submittedName>
        <fullName evidence="2">Uncharacterized protein</fullName>
    </submittedName>
</protein>
<dbReference type="Proteomes" id="UP000054047">
    <property type="component" value="Unassembled WGS sequence"/>
</dbReference>
<feature type="transmembrane region" description="Helical" evidence="1">
    <location>
        <begin position="28"/>
        <end position="51"/>
    </location>
</feature>
<dbReference type="AlphaFoldDB" id="A0A0C2BU92"/>
<evidence type="ECO:0000256" key="1">
    <source>
        <dbReference type="SAM" id="Phobius"/>
    </source>
</evidence>
<organism evidence="2 3">
    <name type="scientific">Ancylostoma duodenale</name>
    <dbReference type="NCBI Taxonomy" id="51022"/>
    <lineage>
        <taxon>Eukaryota</taxon>
        <taxon>Metazoa</taxon>
        <taxon>Ecdysozoa</taxon>
        <taxon>Nematoda</taxon>
        <taxon>Chromadorea</taxon>
        <taxon>Rhabditida</taxon>
        <taxon>Rhabditina</taxon>
        <taxon>Rhabditomorpha</taxon>
        <taxon>Strongyloidea</taxon>
        <taxon>Ancylostomatidae</taxon>
        <taxon>Ancylostomatinae</taxon>
        <taxon>Ancylostoma</taxon>
    </lineage>
</organism>
<evidence type="ECO:0000313" key="2">
    <source>
        <dbReference type="EMBL" id="KIH47503.1"/>
    </source>
</evidence>
<accession>A0A0C2BU92</accession>
<gene>
    <name evidence="2" type="ORF">ANCDUO_22437</name>
</gene>
<proteinExistence type="predicted"/>
<keyword evidence="3" id="KW-1185">Reference proteome</keyword>
<dbReference type="OrthoDB" id="2526284at2759"/>
<evidence type="ECO:0000313" key="3">
    <source>
        <dbReference type="Proteomes" id="UP000054047"/>
    </source>
</evidence>
<reference evidence="2 3" key="1">
    <citation type="submission" date="2013-12" db="EMBL/GenBank/DDBJ databases">
        <title>Draft genome of the parsitic nematode Ancylostoma duodenale.</title>
        <authorList>
            <person name="Mitreva M."/>
        </authorList>
    </citation>
    <scope>NUCLEOTIDE SEQUENCE [LARGE SCALE GENOMIC DNA]</scope>
    <source>
        <strain evidence="2 3">Zhejiang</strain>
    </source>
</reference>
<dbReference type="EMBL" id="KN767624">
    <property type="protein sequence ID" value="KIH47503.1"/>
    <property type="molecule type" value="Genomic_DNA"/>
</dbReference>
<keyword evidence="1" id="KW-1133">Transmembrane helix</keyword>
<sequence length="190" mass="21743">MEKKFMYVRIWNSTSVYTLLKAPRYRRLCCVACGSSLLVALFAAIVALSYFDRQHNNIIHEYVARHDDVAILSATYYRTSKSFDNNTVVLLLNAHQVLHLKHSELQAVSKNTSGSMSTSFRFLKFNPLLALRQRYRNETRPDSLRLSSKPFNLAGASAIYHRIALTSRINLERSICKDGKIGGKLRRIQC</sequence>